<name>A0A9P3CMX3_9PEZI</name>
<keyword evidence="2" id="KW-1185">Reference proteome</keyword>
<reference evidence="1 2" key="1">
    <citation type="submission" date="2021-01" db="EMBL/GenBank/DDBJ databases">
        <title>Cercospora kikuchii MAFF 305040 whole genome shotgun sequence.</title>
        <authorList>
            <person name="Kashiwa T."/>
            <person name="Suzuki T."/>
        </authorList>
    </citation>
    <scope>NUCLEOTIDE SEQUENCE [LARGE SCALE GENOMIC DNA]</scope>
    <source>
        <strain evidence="1 2">MAFF 305040</strain>
    </source>
</reference>
<sequence length="302" mass="33996">MWRMFESSPTALKHCREEETFDFVSHKRPCRGRRDARGHYPSYYTTVSVFLNDGLAKVTKCCIDSGYESSGRHGNINPSVVEKMGLVPCQDYKNFILADGSVGFTTHAVDVPLTFTTQASAVTVDAVLHVNKNDVNDCSILLSTGILNALGAMHDHRSNPSIFSITSPHSGELEELIPDSSDTMSDAIWFPKNEVNYMLELVGMAAFARLGRHAFPTVAWTKIGTSREVYAIMVADELGAVLLNSEALEHIEDLLQWIAIEEWKEYFRLWRMRRGPNSQDLNRAVDKEFSPEWASYQDDLSH</sequence>
<dbReference type="Proteomes" id="UP000825890">
    <property type="component" value="Unassembled WGS sequence"/>
</dbReference>
<evidence type="ECO:0000313" key="1">
    <source>
        <dbReference type="EMBL" id="GIZ46152.1"/>
    </source>
</evidence>
<gene>
    <name evidence="1" type="ORF">CKM354_000929100</name>
</gene>
<dbReference type="RefSeq" id="XP_044660639.1">
    <property type="nucleotide sequence ID" value="XM_044804704.1"/>
</dbReference>
<comment type="caution">
    <text evidence="1">The sequence shown here is derived from an EMBL/GenBank/DDBJ whole genome shotgun (WGS) entry which is preliminary data.</text>
</comment>
<proteinExistence type="predicted"/>
<dbReference type="AlphaFoldDB" id="A0A9P3CMX3"/>
<accession>A0A9P3CMX3</accession>
<evidence type="ECO:0000313" key="2">
    <source>
        <dbReference type="Proteomes" id="UP000825890"/>
    </source>
</evidence>
<dbReference type="GeneID" id="68294866"/>
<protein>
    <submittedName>
        <fullName evidence="1">Uncharacterized protein</fullName>
    </submittedName>
</protein>
<dbReference type="OrthoDB" id="10496787at2759"/>
<dbReference type="EMBL" id="BOLY01000006">
    <property type="protein sequence ID" value="GIZ46152.1"/>
    <property type="molecule type" value="Genomic_DNA"/>
</dbReference>
<organism evidence="1 2">
    <name type="scientific">Cercospora kikuchii</name>
    <dbReference type="NCBI Taxonomy" id="84275"/>
    <lineage>
        <taxon>Eukaryota</taxon>
        <taxon>Fungi</taxon>
        <taxon>Dikarya</taxon>
        <taxon>Ascomycota</taxon>
        <taxon>Pezizomycotina</taxon>
        <taxon>Dothideomycetes</taxon>
        <taxon>Dothideomycetidae</taxon>
        <taxon>Mycosphaerellales</taxon>
        <taxon>Mycosphaerellaceae</taxon>
        <taxon>Cercospora</taxon>
    </lineage>
</organism>